<reference evidence="1" key="1">
    <citation type="submission" date="2019-11" db="EMBL/GenBank/DDBJ databases">
        <title>Microbial mats filling the niche in hypersaline microbial mats.</title>
        <authorList>
            <person name="Wong H.L."/>
            <person name="Macleod F.I."/>
            <person name="White R.A. III"/>
            <person name="Burns B.P."/>
        </authorList>
    </citation>
    <scope>NUCLEOTIDE SEQUENCE</scope>
    <source>
        <strain evidence="1">Rbin_158</strain>
    </source>
</reference>
<protein>
    <submittedName>
        <fullName evidence="1">Uncharacterized protein</fullName>
    </submittedName>
</protein>
<dbReference type="EMBL" id="WJJP01000048">
    <property type="protein sequence ID" value="MBD3323279.1"/>
    <property type="molecule type" value="Genomic_DNA"/>
</dbReference>
<sequence length="53" mass="6218">MLWQLHEIRHALAEEACSPEEINARAQETIRHYQLTNLILISTPEHIRRRSAA</sequence>
<gene>
    <name evidence="1" type="ORF">GF339_01770</name>
</gene>
<organism evidence="1 2">
    <name type="scientific">candidate division KSB3 bacterium</name>
    <dbReference type="NCBI Taxonomy" id="2044937"/>
    <lineage>
        <taxon>Bacteria</taxon>
        <taxon>candidate division KSB3</taxon>
    </lineage>
</organism>
<accession>A0A9D5Q427</accession>
<dbReference type="AlphaFoldDB" id="A0A9D5Q427"/>
<evidence type="ECO:0000313" key="2">
    <source>
        <dbReference type="Proteomes" id="UP000649604"/>
    </source>
</evidence>
<name>A0A9D5Q427_9BACT</name>
<proteinExistence type="predicted"/>
<comment type="caution">
    <text evidence="1">The sequence shown here is derived from an EMBL/GenBank/DDBJ whole genome shotgun (WGS) entry which is preliminary data.</text>
</comment>
<dbReference type="Proteomes" id="UP000649604">
    <property type="component" value="Unassembled WGS sequence"/>
</dbReference>
<evidence type="ECO:0000313" key="1">
    <source>
        <dbReference type="EMBL" id="MBD3323279.1"/>
    </source>
</evidence>